<dbReference type="PROSITE" id="PS51755">
    <property type="entry name" value="OMPR_PHOB"/>
    <property type="match status" value="1"/>
</dbReference>
<comment type="caution">
    <text evidence="9">The sequence shown here is derived from an EMBL/GenBank/DDBJ whole genome shotgun (WGS) entry which is preliminary data.</text>
</comment>
<keyword evidence="4" id="KW-0597">Phosphoprotein</keyword>
<dbReference type="AlphaFoldDB" id="A0A150WMV9"/>
<dbReference type="GO" id="GO:0000156">
    <property type="term" value="F:phosphorelay response regulator activity"/>
    <property type="evidence" value="ECO:0007669"/>
    <property type="project" value="TreeGrafter"/>
</dbReference>
<dbReference type="InterPro" id="IPR036388">
    <property type="entry name" value="WH-like_DNA-bd_sf"/>
</dbReference>
<evidence type="ECO:0000256" key="1">
    <source>
        <dbReference type="ARBA" id="ARBA00023015"/>
    </source>
</evidence>
<evidence type="ECO:0008006" key="11">
    <source>
        <dbReference type="Google" id="ProtNLM"/>
    </source>
</evidence>
<dbReference type="Pfam" id="PF00072">
    <property type="entry name" value="Response_reg"/>
    <property type="match status" value="1"/>
</dbReference>
<dbReference type="SMART" id="SM00862">
    <property type="entry name" value="Trans_reg_C"/>
    <property type="match status" value="1"/>
</dbReference>
<dbReference type="PANTHER" id="PTHR48111:SF67">
    <property type="entry name" value="TRANSCRIPTIONAL REGULATORY PROTEIN TCTD"/>
    <property type="match status" value="1"/>
</dbReference>
<dbReference type="PANTHER" id="PTHR48111">
    <property type="entry name" value="REGULATOR OF RPOS"/>
    <property type="match status" value="1"/>
</dbReference>
<feature type="DNA-binding region" description="OmpR/PhoB-type" evidence="5">
    <location>
        <begin position="130"/>
        <end position="231"/>
    </location>
</feature>
<dbReference type="SUPFAM" id="SSF52172">
    <property type="entry name" value="CheY-like"/>
    <property type="match status" value="1"/>
</dbReference>
<evidence type="ECO:0000313" key="10">
    <source>
        <dbReference type="Proteomes" id="UP000075320"/>
    </source>
</evidence>
<feature type="region of interest" description="Disordered" evidence="6">
    <location>
        <begin position="229"/>
        <end position="255"/>
    </location>
</feature>
<dbReference type="RefSeq" id="WP_061833079.1">
    <property type="nucleotide sequence ID" value="NZ_LUKE01000001.1"/>
</dbReference>
<keyword evidence="1" id="KW-0805">Transcription regulation</keyword>
<dbReference type="InterPro" id="IPR011006">
    <property type="entry name" value="CheY-like_superfamily"/>
</dbReference>
<dbReference type="InterPro" id="IPR039420">
    <property type="entry name" value="WalR-like"/>
</dbReference>
<sequence length="255" mass="28851">MKKNVLLVEDARDIQLLVRTALGDLVHLKCVETVDQANKELHQSDYALMLLDVTLPDANGFDFCKRLRSEEEFAELPIFFLTGKDETASKVAGFNSGADDYVTKPFDPEELAARVMARLGRKGQGQNQSQEIFQVDGYRVDLVQHKIFQRQASGEDEYLPLTPLEFRLLSLFLRNEGKVFPRQELLRLFWGDDVYVSRNTVDTHISSLRKKMGADGTAIKSIFKKGYSFTRSSSSTKKTAPTKEETPSTKQPLAH</sequence>
<reference evidence="9 10" key="1">
    <citation type="submission" date="2016-03" db="EMBL/GenBank/DDBJ databases">
        <authorList>
            <person name="Ploux O."/>
        </authorList>
    </citation>
    <scope>NUCLEOTIDE SEQUENCE [LARGE SCALE GENOMIC DNA]</scope>
    <source>
        <strain evidence="9 10">R0</strain>
    </source>
</reference>
<proteinExistence type="predicted"/>
<evidence type="ECO:0000259" key="7">
    <source>
        <dbReference type="PROSITE" id="PS50110"/>
    </source>
</evidence>
<accession>A0A150WMV9</accession>
<keyword evidence="10" id="KW-1185">Reference proteome</keyword>
<protein>
    <recommendedName>
        <fullName evidence="11">DNA-binding response regulator</fullName>
    </recommendedName>
</protein>
<dbReference type="PROSITE" id="PS50110">
    <property type="entry name" value="RESPONSE_REGULATORY"/>
    <property type="match status" value="1"/>
</dbReference>
<dbReference type="Gene3D" id="1.10.10.10">
    <property type="entry name" value="Winged helix-like DNA-binding domain superfamily/Winged helix DNA-binding domain"/>
    <property type="match status" value="1"/>
</dbReference>
<dbReference type="CDD" id="cd00383">
    <property type="entry name" value="trans_reg_C"/>
    <property type="match status" value="1"/>
</dbReference>
<dbReference type="GO" id="GO:0032993">
    <property type="term" value="C:protein-DNA complex"/>
    <property type="evidence" value="ECO:0007669"/>
    <property type="project" value="TreeGrafter"/>
</dbReference>
<feature type="domain" description="Response regulatory" evidence="7">
    <location>
        <begin position="4"/>
        <end position="119"/>
    </location>
</feature>
<dbReference type="InterPro" id="IPR001789">
    <property type="entry name" value="Sig_transdc_resp-reg_receiver"/>
</dbReference>
<evidence type="ECO:0000259" key="8">
    <source>
        <dbReference type="PROSITE" id="PS51755"/>
    </source>
</evidence>
<dbReference type="Proteomes" id="UP000075320">
    <property type="component" value="Unassembled WGS sequence"/>
</dbReference>
<dbReference type="InterPro" id="IPR016032">
    <property type="entry name" value="Sig_transdc_resp-reg_C-effctor"/>
</dbReference>
<name>A0A150WMV9_BDEBC</name>
<evidence type="ECO:0000256" key="4">
    <source>
        <dbReference type="PROSITE-ProRule" id="PRU00169"/>
    </source>
</evidence>
<dbReference type="Gene3D" id="3.40.50.2300">
    <property type="match status" value="1"/>
</dbReference>
<dbReference type="GO" id="GO:0006355">
    <property type="term" value="P:regulation of DNA-templated transcription"/>
    <property type="evidence" value="ECO:0007669"/>
    <property type="project" value="InterPro"/>
</dbReference>
<feature type="compositionally biased region" description="Low complexity" evidence="6">
    <location>
        <begin position="229"/>
        <end position="239"/>
    </location>
</feature>
<dbReference type="Pfam" id="PF00486">
    <property type="entry name" value="Trans_reg_C"/>
    <property type="match status" value="1"/>
</dbReference>
<dbReference type="EMBL" id="LUKE01000001">
    <property type="protein sequence ID" value="KYG65535.1"/>
    <property type="molecule type" value="Genomic_DNA"/>
</dbReference>
<evidence type="ECO:0000256" key="6">
    <source>
        <dbReference type="SAM" id="MobiDB-lite"/>
    </source>
</evidence>
<dbReference type="SMART" id="SM00448">
    <property type="entry name" value="REC"/>
    <property type="match status" value="1"/>
</dbReference>
<dbReference type="SUPFAM" id="SSF46894">
    <property type="entry name" value="C-terminal effector domain of the bipartite response regulators"/>
    <property type="match status" value="1"/>
</dbReference>
<feature type="modified residue" description="4-aspartylphosphate" evidence="4">
    <location>
        <position position="52"/>
    </location>
</feature>
<dbReference type="InterPro" id="IPR001867">
    <property type="entry name" value="OmpR/PhoB-type_DNA-bd"/>
</dbReference>
<evidence type="ECO:0000256" key="5">
    <source>
        <dbReference type="PROSITE-ProRule" id="PRU01091"/>
    </source>
</evidence>
<evidence type="ECO:0000313" key="9">
    <source>
        <dbReference type="EMBL" id="KYG65535.1"/>
    </source>
</evidence>
<organism evidence="9 10">
    <name type="scientific">Bdellovibrio bacteriovorus</name>
    <dbReference type="NCBI Taxonomy" id="959"/>
    <lineage>
        <taxon>Bacteria</taxon>
        <taxon>Pseudomonadati</taxon>
        <taxon>Bdellovibrionota</taxon>
        <taxon>Bdellovibrionia</taxon>
        <taxon>Bdellovibrionales</taxon>
        <taxon>Pseudobdellovibrionaceae</taxon>
        <taxon>Bdellovibrio</taxon>
    </lineage>
</organism>
<keyword evidence="2 5" id="KW-0238">DNA-binding</keyword>
<gene>
    <name evidence="9" type="ORF">AZI86_00195</name>
</gene>
<evidence type="ECO:0000256" key="3">
    <source>
        <dbReference type="ARBA" id="ARBA00023163"/>
    </source>
</evidence>
<keyword evidence="3" id="KW-0804">Transcription</keyword>
<dbReference type="GO" id="GO:0005829">
    <property type="term" value="C:cytosol"/>
    <property type="evidence" value="ECO:0007669"/>
    <property type="project" value="TreeGrafter"/>
</dbReference>
<evidence type="ECO:0000256" key="2">
    <source>
        <dbReference type="ARBA" id="ARBA00023125"/>
    </source>
</evidence>
<feature type="domain" description="OmpR/PhoB-type" evidence="8">
    <location>
        <begin position="130"/>
        <end position="231"/>
    </location>
</feature>
<dbReference type="GO" id="GO:0000976">
    <property type="term" value="F:transcription cis-regulatory region binding"/>
    <property type="evidence" value="ECO:0007669"/>
    <property type="project" value="TreeGrafter"/>
</dbReference>